<dbReference type="EMBL" id="GBXM01025494">
    <property type="protein sequence ID" value="JAH83083.1"/>
    <property type="molecule type" value="Transcribed_RNA"/>
</dbReference>
<organism evidence="1">
    <name type="scientific">Anguilla anguilla</name>
    <name type="common">European freshwater eel</name>
    <name type="synonym">Muraena anguilla</name>
    <dbReference type="NCBI Taxonomy" id="7936"/>
    <lineage>
        <taxon>Eukaryota</taxon>
        <taxon>Metazoa</taxon>
        <taxon>Chordata</taxon>
        <taxon>Craniata</taxon>
        <taxon>Vertebrata</taxon>
        <taxon>Euteleostomi</taxon>
        <taxon>Actinopterygii</taxon>
        <taxon>Neopterygii</taxon>
        <taxon>Teleostei</taxon>
        <taxon>Anguilliformes</taxon>
        <taxon>Anguillidae</taxon>
        <taxon>Anguilla</taxon>
    </lineage>
</organism>
<protein>
    <submittedName>
        <fullName evidence="1">Uncharacterized protein</fullName>
    </submittedName>
</protein>
<reference evidence="1" key="2">
    <citation type="journal article" date="2015" name="Fish Shellfish Immunol.">
        <title>Early steps in the European eel (Anguilla anguilla)-Vibrio vulnificus interaction in the gills: Role of the RtxA13 toxin.</title>
        <authorList>
            <person name="Callol A."/>
            <person name="Pajuelo D."/>
            <person name="Ebbesson L."/>
            <person name="Teles M."/>
            <person name="MacKenzie S."/>
            <person name="Amaro C."/>
        </authorList>
    </citation>
    <scope>NUCLEOTIDE SEQUENCE</scope>
</reference>
<evidence type="ECO:0000313" key="1">
    <source>
        <dbReference type="EMBL" id="JAH83083.1"/>
    </source>
</evidence>
<name>A0A0E9W0S8_ANGAN</name>
<accession>A0A0E9W0S8</accession>
<proteinExistence type="predicted"/>
<dbReference type="AlphaFoldDB" id="A0A0E9W0S8"/>
<sequence length="25" mass="2831">MGFGNPAIPAQIIYHTNRMNRTQTV</sequence>
<reference evidence="1" key="1">
    <citation type="submission" date="2014-11" db="EMBL/GenBank/DDBJ databases">
        <authorList>
            <person name="Amaro Gonzalez C."/>
        </authorList>
    </citation>
    <scope>NUCLEOTIDE SEQUENCE</scope>
</reference>